<gene>
    <name evidence="3" type="ORF">K529_017670</name>
</gene>
<dbReference type="RefSeq" id="WP_046002886.1">
    <property type="nucleotide sequence ID" value="NZ_CP015231.1"/>
</dbReference>
<feature type="region of interest" description="Disordered" evidence="2">
    <location>
        <begin position="360"/>
        <end position="395"/>
    </location>
</feature>
<organism evidence="3 4">
    <name type="scientific">Tritonibacter mobilis F1926</name>
    <dbReference type="NCBI Taxonomy" id="1265309"/>
    <lineage>
        <taxon>Bacteria</taxon>
        <taxon>Pseudomonadati</taxon>
        <taxon>Pseudomonadota</taxon>
        <taxon>Alphaproteobacteria</taxon>
        <taxon>Rhodobacterales</taxon>
        <taxon>Paracoccaceae</taxon>
        <taxon>Tritonibacter</taxon>
    </lineage>
</organism>
<dbReference type="InterPro" id="IPR044855">
    <property type="entry name" value="CoA-Trfase_III_dom3_sf"/>
</dbReference>
<dbReference type="Gene3D" id="3.40.50.10540">
    <property type="entry name" value="Crotonobetainyl-coa:carnitine coa-transferase, domain 1"/>
    <property type="match status" value="1"/>
</dbReference>
<dbReference type="GeneID" id="28251702"/>
<dbReference type="InterPro" id="IPR050483">
    <property type="entry name" value="CoA-transferase_III_domain"/>
</dbReference>
<name>A0A1B1A7U1_9RHOB</name>
<dbReference type="Gene3D" id="3.30.1540.10">
    <property type="entry name" value="formyl-coa transferase, domain 3"/>
    <property type="match status" value="1"/>
</dbReference>
<dbReference type="InterPro" id="IPR023606">
    <property type="entry name" value="CoA-Trfase_III_dom_1_sf"/>
</dbReference>
<dbReference type="EMBL" id="CP015231">
    <property type="protein sequence ID" value="ANP42597.1"/>
    <property type="molecule type" value="Genomic_DNA"/>
</dbReference>
<dbReference type="Pfam" id="PF02515">
    <property type="entry name" value="CoA_transf_3"/>
    <property type="match status" value="1"/>
</dbReference>
<dbReference type="InterPro" id="IPR003673">
    <property type="entry name" value="CoA-Trfase_fam_III"/>
</dbReference>
<reference evidence="3 4" key="1">
    <citation type="journal article" date="2016" name="ISME J.">
        <title>Global occurrence and heterogeneity of the Roseobacter-clade species Ruegeria mobilis.</title>
        <authorList>
            <person name="Sonnenschein E."/>
            <person name="Gram L."/>
        </authorList>
    </citation>
    <scope>NUCLEOTIDE SEQUENCE [LARGE SCALE GENOMIC DNA]</scope>
    <source>
        <strain evidence="3 4">F1926</strain>
        <plasmid evidence="3 4">unnamed1</plasmid>
    </source>
</reference>
<evidence type="ECO:0000256" key="2">
    <source>
        <dbReference type="SAM" id="MobiDB-lite"/>
    </source>
</evidence>
<evidence type="ECO:0000313" key="4">
    <source>
        <dbReference type="Proteomes" id="UP000013243"/>
    </source>
</evidence>
<protein>
    <submittedName>
        <fullName evidence="3">Acyl-CoA transferase</fullName>
    </submittedName>
</protein>
<dbReference type="OrthoDB" id="7208981at2"/>
<dbReference type="Proteomes" id="UP000013243">
    <property type="component" value="Plasmid unnamed1"/>
</dbReference>
<dbReference type="GO" id="GO:0008410">
    <property type="term" value="F:CoA-transferase activity"/>
    <property type="evidence" value="ECO:0007669"/>
    <property type="project" value="TreeGrafter"/>
</dbReference>
<evidence type="ECO:0000313" key="3">
    <source>
        <dbReference type="EMBL" id="ANP42597.1"/>
    </source>
</evidence>
<evidence type="ECO:0000256" key="1">
    <source>
        <dbReference type="ARBA" id="ARBA00022679"/>
    </source>
</evidence>
<dbReference type="PANTHER" id="PTHR48207">
    <property type="entry name" value="SUCCINATE--HYDROXYMETHYLGLUTARATE COA-TRANSFERASE"/>
    <property type="match status" value="1"/>
</dbReference>
<dbReference type="AlphaFoldDB" id="A0A1B1A7U1"/>
<proteinExistence type="predicted"/>
<keyword evidence="3" id="KW-0614">Plasmid</keyword>
<dbReference type="PANTHER" id="PTHR48207:SF3">
    <property type="entry name" value="SUCCINATE--HYDROXYMETHYLGLUTARATE COA-TRANSFERASE"/>
    <property type="match status" value="1"/>
</dbReference>
<dbReference type="KEGG" id="rmb:K529_017670"/>
<keyword evidence="1 3" id="KW-0808">Transferase</keyword>
<sequence length="395" mass="42040">MFEDDKTAGRKPLEGIRVLDFSRVLAGPYCTALMADLGAEVIKVEPPAGDDYRHIGPFKDGESLLFQSVNRGKKSIVLDLKSEDGTAAARALAEECDVLVENFRPGVMERFGLGAEKLCAACPRLVYVSVSGFGQTGPNRMLPAYDVIIQAMSGLMDMTGAEDGPPMMAGDAFADVAGGMFAAFGAMVALFDRKRSGRGQHVDLALYDSLVSMMPVAACRALMAGETPKRTGSKHALSAPFGTYSAADGSFTVAVLNDRMFARFAEAIGGPELAEDPRFLGDSLRRQNEPALAQHIERWAAARSAQNAVAILSEARIPAATLCSVPEAWGSTQAQARGLASVVEHPILGTVTVPEQPVHFSAAPRGGRQSAPALGAHTQDILQQLRQNRESPDEH</sequence>
<geneLocation type="plasmid" evidence="3 4">
    <name>unnamed1</name>
</geneLocation>
<dbReference type="SUPFAM" id="SSF89796">
    <property type="entry name" value="CoA-transferase family III (CaiB/BaiF)"/>
    <property type="match status" value="1"/>
</dbReference>
<accession>A0A1B1A7U1</accession>